<protein>
    <recommendedName>
        <fullName evidence="4">Tyr recombinase domain-containing protein</fullName>
    </recommendedName>
</protein>
<dbReference type="RefSeq" id="WP_072287805.1">
    <property type="nucleotide sequence ID" value="NZ_CP015455.1"/>
</dbReference>
<dbReference type="AlphaFoldDB" id="A0A1L3GJ69"/>
<evidence type="ECO:0000313" key="5">
    <source>
        <dbReference type="EMBL" id="APG25964.1"/>
    </source>
</evidence>
<dbReference type="PANTHER" id="PTHR30349:SF41">
    <property type="entry name" value="INTEGRASE_RECOMBINASE PROTEIN MJ0367-RELATED"/>
    <property type="match status" value="1"/>
</dbReference>
<evidence type="ECO:0000256" key="1">
    <source>
        <dbReference type="ARBA" id="ARBA00008857"/>
    </source>
</evidence>
<dbReference type="GO" id="GO:0006310">
    <property type="term" value="P:DNA recombination"/>
    <property type="evidence" value="ECO:0007669"/>
    <property type="project" value="UniProtKB-KW"/>
</dbReference>
<dbReference type="Pfam" id="PF20172">
    <property type="entry name" value="DUF6538"/>
    <property type="match status" value="1"/>
</dbReference>
<dbReference type="Pfam" id="PF00589">
    <property type="entry name" value="Phage_integrase"/>
    <property type="match status" value="1"/>
</dbReference>
<dbReference type="OrthoDB" id="9784724at2"/>
<proteinExistence type="inferred from homology"/>
<accession>A0A1L3GJ69</accession>
<feature type="domain" description="Tyr recombinase" evidence="4">
    <location>
        <begin position="225"/>
        <end position="417"/>
    </location>
</feature>
<dbReference type="GO" id="GO:0003677">
    <property type="term" value="F:DNA binding"/>
    <property type="evidence" value="ECO:0007669"/>
    <property type="project" value="UniProtKB-KW"/>
</dbReference>
<dbReference type="Gene3D" id="1.10.443.10">
    <property type="entry name" value="Intergrase catalytic core"/>
    <property type="match status" value="1"/>
</dbReference>
<dbReference type="Gene3D" id="1.10.150.130">
    <property type="match status" value="1"/>
</dbReference>
<dbReference type="Proteomes" id="UP000182264">
    <property type="component" value="Chromosome"/>
</dbReference>
<dbReference type="PROSITE" id="PS51898">
    <property type="entry name" value="TYR_RECOMBINASE"/>
    <property type="match status" value="1"/>
</dbReference>
<evidence type="ECO:0000259" key="4">
    <source>
        <dbReference type="PROSITE" id="PS51898"/>
    </source>
</evidence>
<evidence type="ECO:0000256" key="2">
    <source>
        <dbReference type="ARBA" id="ARBA00023125"/>
    </source>
</evidence>
<dbReference type="GO" id="GO:0015074">
    <property type="term" value="P:DNA integration"/>
    <property type="evidence" value="ECO:0007669"/>
    <property type="project" value="InterPro"/>
</dbReference>
<dbReference type="InterPro" id="IPR050090">
    <property type="entry name" value="Tyrosine_recombinase_XerCD"/>
</dbReference>
<dbReference type="KEGG" id="pace:A6070_07850"/>
<dbReference type="InterPro" id="IPR011010">
    <property type="entry name" value="DNA_brk_join_enz"/>
</dbReference>
<organism evidence="5 6">
    <name type="scientific">Syntrophotalea acetylenica</name>
    <name type="common">Pelobacter acetylenicus</name>
    <dbReference type="NCBI Taxonomy" id="29542"/>
    <lineage>
        <taxon>Bacteria</taxon>
        <taxon>Pseudomonadati</taxon>
        <taxon>Thermodesulfobacteriota</taxon>
        <taxon>Desulfuromonadia</taxon>
        <taxon>Desulfuromonadales</taxon>
        <taxon>Syntrophotaleaceae</taxon>
        <taxon>Syntrophotalea</taxon>
    </lineage>
</organism>
<evidence type="ECO:0000256" key="3">
    <source>
        <dbReference type="ARBA" id="ARBA00023172"/>
    </source>
</evidence>
<name>A0A1L3GJ69_SYNAC</name>
<dbReference type="InterPro" id="IPR046668">
    <property type="entry name" value="DUF6538"/>
</dbReference>
<dbReference type="CDD" id="cd01184">
    <property type="entry name" value="INT_C_like_1"/>
    <property type="match status" value="1"/>
</dbReference>
<comment type="similarity">
    <text evidence="1">Belongs to the 'phage' integrase family.</text>
</comment>
<dbReference type="InterPro" id="IPR002104">
    <property type="entry name" value="Integrase_catalytic"/>
</dbReference>
<keyword evidence="3" id="KW-0233">DNA recombination</keyword>
<sequence>MSLSHLRCLNGYFYFRIRVPSDLLHHFGYPEIQKSLKTTNVSLAKSRGKVLASSAEYLFGQIRSGLLDDHQVVQLIEKVFPIRKTRLVKAERPKLLQEGIEAYVKEHVVLGKWTEKTKQEVESALSLALEILGNRPLNTIDRGVMVEYLSKLQRLPANLKKSGEYRDLSIATVLEKDIHRTMGQRTVNKYVGRVSSLFIWCIRQEYMQWNPAQGLTTPIEAKAEEERKAYTKDDLKKLIHSLGKVKKEAPERYFVPLISMYSGARLSEICQLYVNDIKQLEDIWYFDINDDADKRLKNRASRRVVPLHPELVRLGLLDHVEEMKAAGIPRLWMTLGSKRDGYGHDFSKWYQRFNRKHITKDPKKVFHSFRHTVADTLKQKGVPEGVIAEILGHANGSITTGRYGKRFRPGVLLEALKHLDYFKEGISV</sequence>
<dbReference type="STRING" id="29542.A6070_07850"/>
<keyword evidence="6" id="KW-1185">Reference proteome</keyword>
<keyword evidence="2" id="KW-0238">DNA-binding</keyword>
<evidence type="ECO:0000313" key="6">
    <source>
        <dbReference type="Proteomes" id="UP000182264"/>
    </source>
</evidence>
<dbReference type="InterPro" id="IPR010998">
    <property type="entry name" value="Integrase_recombinase_N"/>
</dbReference>
<dbReference type="EMBL" id="CP015518">
    <property type="protein sequence ID" value="APG25964.1"/>
    <property type="molecule type" value="Genomic_DNA"/>
</dbReference>
<dbReference type="SUPFAM" id="SSF56349">
    <property type="entry name" value="DNA breaking-rejoining enzymes"/>
    <property type="match status" value="1"/>
</dbReference>
<dbReference type="PANTHER" id="PTHR30349">
    <property type="entry name" value="PHAGE INTEGRASE-RELATED"/>
    <property type="match status" value="1"/>
</dbReference>
<reference evidence="5 6" key="1">
    <citation type="journal article" date="2017" name="Genome Announc.">
        <title>Complete Genome Sequences of Two Acetylene-Fermenting Pelobacter acetylenicus Strains.</title>
        <authorList>
            <person name="Sutton J.M."/>
            <person name="Baesman S.M."/>
            <person name="Fierst J.L."/>
            <person name="Poret-Peterson A.T."/>
            <person name="Oremland R.S."/>
            <person name="Dunlap D.S."/>
            <person name="Akob D.M."/>
        </authorList>
    </citation>
    <scope>NUCLEOTIDE SEQUENCE [LARGE SCALE GENOMIC DNA]</scope>
    <source>
        <strain evidence="5 6">DSM 3247</strain>
    </source>
</reference>
<dbReference type="InterPro" id="IPR013762">
    <property type="entry name" value="Integrase-like_cat_sf"/>
</dbReference>
<gene>
    <name evidence="5" type="ORF">A7E75_13825</name>
</gene>